<name>A0A8S5MNK2_9CAUD</name>
<reference evidence="1" key="1">
    <citation type="journal article" date="2021" name="Proc. Natl. Acad. Sci. U.S.A.">
        <title>A Catalog of Tens of Thousands of Viruses from Human Metagenomes Reveals Hidden Associations with Chronic Diseases.</title>
        <authorList>
            <person name="Tisza M.J."/>
            <person name="Buck C.B."/>
        </authorList>
    </citation>
    <scope>NUCLEOTIDE SEQUENCE</scope>
    <source>
        <strain evidence="1">CtuSi15</strain>
    </source>
</reference>
<organism evidence="1">
    <name type="scientific">Myoviridae sp. ctuSi15</name>
    <dbReference type="NCBI Taxonomy" id="2826708"/>
    <lineage>
        <taxon>Viruses</taxon>
        <taxon>Duplodnaviria</taxon>
        <taxon>Heunggongvirae</taxon>
        <taxon>Uroviricota</taxon>
        <taxon>Caudoviricetes</taxon>
    </lineage>
</organism>
<dbReference type="EMBL" id="BK014946">
    <property type="protein sequence ID" value="DAD83889.1"/>
    <property type="molecule type" value="Genomic_DNA"/>
</dbReference>
<sequence length="140" mass="16314">MSIQEILTAGGGTLIVLLTLVQIAPIKLNPWSAIVKWIGHALNAEVLEKQQETQKKLDEHIRVDDERNANLLRTQILRFNDELIDDKHHTREHFIETLAIIDAYEDYCRSHPNYKNNRCICAVANIKRVYNERLQKHDFS</sequence>
<accession>A0A8S5MNK2</accession>
<protein>
    <submittedName>
        <fullName evidence="1">Uncharacterized protein</fullName>
    </submittedName>
</protein>
<evidence type="ECO:0000313" key="1">
    <source>
        <dbReference type="EMBL" id="DAD83889.1"/>
    </source>
</evidence>
<proteinExistence type="predicted"/>